<dbReference type="HOGENOM" id="CLU_2039964_0_0_1"/>
<sequence>MSKSPITTLCEACLACSHIFDVDVDVVVPVFSCSLVAKQCGSVFYIVLVSARRFLFFGRWIGKNSPKITRNIDGVCFEVGTVCKLEKNARNVLKSSGTLSGTLLAKLCSGIDTVSTRSRVK</sequence>
<dbReference type="EMBL" id="CH477239">
    <property type="protein sequence ID" value="EAT46475.1"/>
    <property type="molecule type" value="Genomic_DNA"/>
</dbReference>
<accession>Q17IJ4</accession>
<reference evidence="1" key="1">
    <citation type="submission" date="2005-10" db="EMBL/GenBank/DDBJ databases">
        <authorList>
            <person name="Loftus B.J."/>
            <person name="Nene V.M."/>
            <person name="Hannick L.I."/>
            <person name="Bidwell S."/>
            <person name="Haas B."/>
            <person name="Amedeo P."/>
            <person name="Orvis J."/>
            <person name="Wortman J.R."/>
            <person name="White O.R."/>
            <person name="Salzberg S."/>
            <person name="Shumway M."/>
            <person name="Koo H."/>
            <person name="Zhao Y."/>
            <person name="Holmes M."/>
            <person name="Miller J."/>
            <person name="Schatz M."/>
            <person name="Pop M."/>
            <person name="Pai G."/>
            <person name="Utterback T."/>
            <person name="Rogers Y.-H."/>
            <person name="Kravitz S."/>
            <person name="Fraser C.M."/>
        </authorList>
    </citation>
    <scope>NUCLEOTIDE SEQUENCE</scope>
    <source>
        <strain evidence="1">Liverpool</strain>
    </source>
</reference>
<dbReference type="Proteomes" id="UP000682892">
    <property type="component" value="Unassembled WGS sequence"/>
</dbReference>
<reference evidence="1" key="3">
    <citation type="submission" date="2012-09" db="EMBL/GenBank/DDBJ databases">
        <authorList>
            <consortium name="VectorBase"/>
        </authorList>
    </citation>
    <scope>NUCLEOTIDE SEQUENCE</scope>
    <source>
        <strain evidence="1">Liverpool</strain>
    </source>
</reference>
<gene>
    <name evidence="1" type="ORF">AaeL_AAEL002364</name>
</gene>
<organism evidence="1 2">
    <name type="scientific">Aedes aegypti</name>
    <name type="common">Yellowfever mosquito</name>
    <name type="synonym">Culex aegypti</name>
    <dbReference type="NCBI Taxonomy" id="7159"/>
    <lineage>
        <taxon>Eukaryota</taxon>
        <taxon>Metazoa</taxon>
        <taxon>Ecdysozoa</taxon>
        <taxon>Arthropoda</taxon>
        <taxon>Hexapoda</taxon>
        <taxon>Insecta</taxon>
        <taxon>Pterygota</taxon>
        <taxon>Neoptera</taxon>
        <taxon>Endopterygota</taxon>
        <taxon>Diptera</taxon>
        <taxon>Nematocera</taxon>
        <taxon>Culicoidea</taxon>
        <taxon>Culicidae</taxon>
        <taxon>Culicinae</taxon>
        <taxon>Aedini</taxon>
        <taxon>Aedes</taxon>
        <taxon>Stegomyia</taxon>
    </lineage>
</organism>
<protein>
    <submittedName>
        <fullName evidence="1">AAEL002364-PA</fullName>
    </submittedName>
</protein>
<dbReference type="PaxDb" id="7159-AAEL002364-PA"/>
<evidence type="ECO:0000313" key="1">
    <source>
        <dbReference type="EMBL" id="EAT46475.1"/>
    </source>
</evidence>
<evidence type="ECO:0000313" key="2">
    <source>
        <dbReference type="Proteomes" id="UP000682892"/>
    </source>
</evidence>
<reference evidence="1" key="2">
    <citation type="journal article" date="2007" name="Science">
        <title>Genome sequence of Aedes aegypti, a major arbovirus vector.</title>
        <authorList>
            <person name="Nene V."/>
            <person name="Wortman J.R."/>
            <person name="Lawson D."/>
            <person name="Haas B."/>
            <person name="Kodira C."/>
            <person name="Tu Z.J."/>
            <person name="Loftus B."/>
            <person name="Xi Z."/>
            <person name="Megy K."/>
            <person name="Grabherr M."/>
            <person name="Ren Q."/>
            <person name="Zdobnov E.M."/>
            <person name="Lobo N.F."/>
            <person name="Campbell K.S."/>
            <person name="Brown S.E."/>
            <person name="Bonaldo M.F."/>
            <person name="Zhu J."/>
            <person name="Sinkins S.P."/>
            <person name="Hogenkamp D.G."/>
            <person name="Amedeo P."/>
            <person name="Arensburger P."/>
            <person name="Atkinson P.W."/>
            <person name="Bidwell S."/>
            <person name="Biedler J."/>
            <person name="Birney E."/>
            <person name="Bruggner R.V."/>
            <person name="Costas J."/>
            <person name="Coy M.R."/>
            <person name="Crabtree J."/>
            <person name="Crawford M."/>
            <person name="Debruyn B."/>
            <person name="Decaprio D."/>
            <person name="Eiglmeier K."/>
            <person name="Eisenstadt E."/>
            <person name="El-Dorry H."/>
            <person name="Gelbart W.M."/>
            <person name="Gomes S.L."/>
            <person name="Hammond M."/>
            <person name="Hannick L.I."/>
            <person name="Hogan J.R."/>
            <person name="Holmes M.H."/>
            <person name="Jaffe D."/>
            <person name="Johnston J.S."/>
            <person name="Kennedy R.C."/>
            <person name="Koo H."/>
            <person name="Kravitz S."/>
            <person name="Kriventseva E.V."/>
            <person name="Kulp D."/>
            <person name="Labutti K."/>
            <person name="Lee E."/>
            <person name="Li S."/>
            <person name="Lovin D.D."/>
            <person name="Mao C."/>
            <person name="Mauceli E."/>
            <person name="Menck C.F."/>
            <person name="Miller J.R."/>
            <person name="Montgomery P."/>
            <person name="Mori A."/>
            <person name="Nascimento A.L."/>
            <person name="Naveira H.F."/>
            <person name="Nusbaum C."/>
            <person name="O'leary S."/>
            <person name="Orvis J."/>
            <person name="Pertea M."/>
            <person name="Quesneville H."/>
            <person name="Reidenbach K.R."/>
            <person name="Rogers Y.H."/>
            <person name="Roth C.W."/>
            <person name="Schneider J.R."/>
            <person name="Schatz M."/>
            <person name="Shumway M."/>
            <person name="Stanke M."/>
            <person name="Stinson E.O."/>
            <person name="Tubio J.M."/>
            <person name="Vanzee J.P."/>
            <person name="Verjovski-Almeida S."/>
            <person name="Werner D."/>
            <person name="White O."/>
            <person name="Wyder S."/>
            <person name="Zeng Q."/>
            <person name="Zhao Q."/>
            <person name="Zhao Y."/>
            <person name="Hill C.A."/>
            <person name="Raikhel A.S."/>
            <person name="Soares M.B."/>
            <person name="Knudson D.L."/>
            <person name="Lee N.H."/>
            <person name="Galagan J."/>
            <person name="Salzberg S.L."/>
            <person name="Paulsen I.T."/>
            <person name="Dimopoulos G."/>
            <person name="Collins F.H."/>
            <person name="Birren B."/>
            <person name="Fraser-Liggett C.M."/>
            <person name="Severson D.W."/>
        </authorList>
    </citation>
    <scope>NUCLEOTIDE SEQUENCE [LARGE SCALE GENOMIC DNA]</scope>
    <source>
        <strain evidence="1">Liverpool</strain>
    </source>
</reference>
<proteinExistence type="predicted"/>
<dbReference type="AlphaFoldDB" id="Q17IJ4"/>
<name>Q17IJ4_AEDAE</name>